<dbReference type="PANTHER" id="PTHR43685">
    <property type="entry name" value="GLYCOSYLTRANSFERASE"/>
    <property type="match status" value="1"/>
</dbReference>
<sequence length="274" mass="32025">MKKFSTSVIISTYNQPLWLEKVLLGYMQQDFRDFEVIIADDGSTEETRKLINKYRNKTFFPIKHVWQEDLGFRKTIILNKAILSSNSDYLIFTDGDCIPRKDFITTHIAYRTHKHYLSGGYIKLSREVSNAIEKSDIENQLCFDKNWLIEKGQKNNFKLTKLHRSTLLKSIMNRITTTAPTWNGHNSSGWKKDILEVNGFDERMVYGGEDRELGERLCNNGIRAKQIRFSAICIHLDHDRNYVKRAGLKQNNNIREITVSEKITWTDHGIKEKS</sequence>
<dbReference type="InterPro" id="IPR001173">
    <property type="entry name" value="Glyco_trans_2-like"/>
</dbReference>
<dbReference type="InterPro" id="IPR027791">
    <property type="entry name" value="Galactosyl_T_C"/>
</dbReference>
<accession>F0P1D6</accession>
<dbReference type="Pfam" id="PF02709">
    <property type="entry name" value="Glyco_transf_7C"/>
    <property type="match status" value="1"/>
</dbReference>
<evidence type="ECO:0000259" key="2">
    <source>
        <dbReference type="Pfam" id="PF00535"/>
    </source>
</evidence>
<dbReference type="Proteomes" id="UP000008641">
    <property type="component" value="Chromosome"/>
</dbReference>
<reference evidence="5" key="2">
    <citation type="journal article" date="2011" name="Stand. Genomic Sci.">
        <title>Complete genome sequence of Weeksella virosa type strain (9751T).</title>
        <authorList>
            <person name="Lang E."/>
            <person name="Teshima H."/>
            <person name="Lucas S."/>
            <person name="Lapidus A."/>
            <person name="Hammon N."/>
            <person name="Deshpande S."/>
            <person name="Nolan M."/>
            <person name="Cheng J."/>
            <person name="Pitluck S."/>
            <person name="Liolios K."/>
            <person name="Pagani I."/>
            <person name="Mikhailova N."/>
            <person name="Ivanova N."/>
            <person name="Mavromatis K."/>
            <person name="Pati A."/>
            <person name="Tapia R."/>
            <person name="Han C."/>
            <person name="Goodwin L."/>
            <person name="Chen A."/>
            <person name="Palaniappan K."/>
            <person name="Land M."/>
            <person name="Hauser L."/>
            <person name="Chang Y."/>
            <person name="Jeffries C."/>
            <person name="Brambilla E."/>
            <person name="Kopitz M."/>
            <person name="Rohde M."/>
            <person name="Goker M."/>
            <person name="Tindall B."/>
            <person name="Detter J."/>
            <person name="Woyke T."/>
            <person name="Bristow J."/>
            <person name="Eisen J."/>
            <person name="Markowitz V."/>
            <person name="Hugenholtz P."/>
            <person name="Klenk H."/>
            <person name="Kyrpides N."/>
        </authorList>
    </citation>
    <scope>NUCLEOTIDE SEQUENCE [LARGE SCALE GENOMIC DNA]</scope>
    <source>
        <strain evidence="5">ATCC 43766 / DSM 16922 / JCM 21250 / NBRC 16016 / NCTC 11634 / CL345/78</strain>
    </source>
</reference>
<dbReference type="STRING" id="865938.Weevi_1974"/>
<dbReference type="KEGG" id="wvi:Weevi_1974"/>
<gene>
    <name evidence="4" type="ordered locus">Weevi_1974</name>
</gene>
<dbReference type="CDD" id="cd06420">
    <property type="entry name" value="GT2_Chondriotin_Pol_N"/>
    <property type="match status" value="1"/>
</dbReference>
<feature type="domain" description="Glycosyltransferase 2-like" evidence="2">
    <location>
        <begin position="7"/>
        <end position="113"/>
    </location>
</feature>
<dbReference type="InterPro" id="IPR050834">
    <property type="entry name" value="Glycosyltransf_2"/>
</dbReference>
<evidence type="ECO:0000313" key="4">
    <source>
        <dbReference type="EMBL" id="ADX68650.1"/>
    </source>
</evidence>
<evidence type="ECO:0000313" key="5">
    <source>
        <dbReference type="Proteomes" id="UP000008641"/>
    </source>
</evidence>
<dbReference type="PANTHER" id="PTHR43685:SF3">
    <property type="entry name" value="SLR2126 PROTEIN"/>
    <property type="match status" value="1"/>
</dbReference>
<organism evidence="4 5">
    <name type="scientific">Weeksella virosa (strain ATCC 43766 / DSM 16922 / JCM 21250 / CCUG 30538 / CDC 9751 / IAM 14551 / NBRC 16016 / NCTC 11634 / CL345/78)</name>
    <dbReference type="NCBI Taxonomy" id="865938"/>
    <lineage>
        <taxon>Bacteria</taxon>
        <taxon>Pseudomonadati</taxon>
        <taxon>Bacteroidota</taxon>
        <taxon>Flavobacteriia</taxon>
        <taxon>Flavobacteriales</taxon>
        <taxon>Weeksellaceae</taxon>
        <taxon>Weeksella</taxon>
    </lineage>
</organism>
<keyword evidence="1 4" id="KW-0808">Transferase</keyword>
<dbReference type="AlphaFoldDB" id="F0P1D6"/>
<dbReference type="GO" id="GO:0016740">
    <property type="term" value="F:transferase activity"/>
    <property type="evidence" value="ECO:0007669"/>
    <property type="project" value="UniProtKB-KW"/>
</dbReference>
<dbReference type="EMBL" id="CP002455">
    <property type="protein sequence ID" value="ADX68650.1"/>
    <property type="molecule type" value="Genomic_DNA"/>
</dbReference>
<name>F0P1D6_WEEVC</name>
<dbReference type="OrthoDB" id="9801954at2"/>
<dbReference type="RefSeq" id="WP_013599038.1">
    <property type="nucleotide sequence ID" value="NC_015144.1"/>
</dbReference>
<evidence type="ECO:0000259" key="3">
    <source>
        <dbReference type="Pfam" id="PF02709"/>
    </source>
</evidence>
<dbReference type="Gene3D" id="3.90.550.10">
    <property type="entry name" value="Spore Coat Polysaccharide Biosynthesis Protein SpsA, Chain A"/>
    <property type="match status" value="1"/>
</dbReference>
<dbReference type="InterPro" id="IPR029044">
    <property type="entry name" value="Nucleotide-diphossugar_trans"/>
</dbReference>
<dbReference type="SUPFAM" id="SSF53448">
    <property type="entry name" value="Nucleotide-diphospho-sugar transferases"/>
    <property type="match status" value="1"/>
</dbReference>
<evidence type="ECO:0000256" key="1">
    <source>
        <dbReference type="ARBA" id="ARBA00022679"/>
    </source>
</evidence>
<dbReference type="Pfam" id="PF00535">
    <property type="entry name" value="Glycos_transf_2"/>
    <property type="match status" value="1"/>
</dbReference>
<dbReference type="eggNOG" id="COG1215">
    <property type="taxonomic scope" value="Bacteria"/>
</dbReference>
<protein>
    <submittedName>
        <fullName evidence="4">Glycosyl transferase family 2</fullName>
    </submittedName>
</protein>
<dbReference type="HOGENOM" id="CLU_025996_24_0_10"/>
<feature type="domain" description="Galactosyltransferase C-terminal" evidence="3">
    <location>
        <begin position="181"/>
        <end position="238"/>
    </location>
</feature>
<reference evidence="4 5" key="1">
    <citation type="journal article" date="2011" name="Stand. Genomic Sci.">
        <title>Complete genome sequence of Weeksella virosa type strain (9751).</title>
        <authorList>
            <person name="Lang E."/>
            <person name="Teshima H."/>
            <person name="Lucas S."/>
            <person name="Lapidus A."/>
            <person name="Hammon N."/>
            <person name="Deshpande S."/>
            <person name="Nolan M."/>
            <person name="Cheng J.F."/>
            <person name="Pitluck S."/>
            <person name="Liolios K."/>
            <person name="Pagani I."/>
            <person name="Mikhailova N."/>
            <person name="Ivanova N."/>
            <person name="Mavromatis K."/>
            <person name="Pati A."/>
            <person name="Tapia R."/>
            <person name="Han C."/>
            <person name="Goodwin L."/>
            <person name="Chen A."/>
            <person name="Palaniappan K."/>
            <person name="Land M."/>
            <person name="Hauser L."/>
            <person name="Chang Y.J."/>
            <person name="Jeffries C.D."/>
            <person name="Brambilla E.M."/>
            <person name="Kopitz M."/>
            <person name="Rohde M."/>
            <person name="Goker M."/>
            <person name="Tindall B.J."/>
            <person name="Detter J.C."/>
            <person name="Woyke T."/>
            <person name="Bristow J."/>
            <person name="Eisen J.A."/>
            <person name="Markowitz V."/>
            <person name="Hugenholtz P."/>
            <person name="Klenk H.P."/>
            <person name="Kyrpides N.C."/>
        </authorList>
    </citation>
    <scope>NUCLEOTIDE SEQUENCE [LARGE SCALE GENOMIC DNA]</scope>
    <source>
        <strain evidence="5">ATCC 43766 / DSM 16922 / JCM 21250 / NBRC 16016 / NCTC 11634 / CL345/78</strain>
    </source>
</reference>
<keyword evidence="5" id="KW-1185">Reference proteome</keyword>
<proteinExistence type="predicted"/>